<reference evidence="2 3" key="1">
    <citation type="journal article" date="2016" name="Mol. Biol. Evol.">
        <title>Comparative Genomics of Early-Diverging Mushroom-Forming Fungi Provides Insights into the Origins of Lignocellulose Decay Capabilities.</title>
        <authorList>
            <person name="Nagy L.G."/>
            <person name="Riley R."/>
            <person name="Tritt A."/>
            <person name="Adam C."/>
            <person name="Daum C."/>
            <person name="Floudas D."/>
            <person name="Sun H."/>
            <person name="Yadav J.S."/>
            <person name="Pangilinan J."/>
            <person name="Larsson K.H."/>
            <person name="Matsuura K."/>
            <person name="Barry K."/>
            <person name="Labutti K."/>
            <person name="Kuo R."/>
            <person name="Ohm R.A."/>
            <person name="Bhattacharya S.S."/>
            <person name="Shirouzu T."/>
            <person name="Yoshinaga Y."/>
            <person name="Martin F.M."/>
            <person name="Grigoriev I.V."/>
            <person name="Hibbett D.S."/>
        </authorList>
    </citation>
    <scope>NUCLEOTIDE SEQUENCE [LARGE SCALE GENOMIC DNA]</scope>
    <source>
        <strain evidence="2 3">HHB12029</strain>
    </source>
</reference>
<dbReference type="AlphaFoldDB" id="A0A165D921"/>
<name>A0A165D921_EXIGL</name>
<dbReference type="Proteomes" id="UP000077266">
    <property type="component" value="Unassembled WGS sequence"/>
</dbReference>
<evidence type="ECO:0000256" key="1">
    <source>
        <dbReference type="SAM" id="MobiDB-lite"/>
    </source>
</evidence>
<feature type="region of interest" description="Disordered" evidence="1">
    <location>
        <begin position="54"/>
        <end position="240"/>
    </location>
</feature>
<feature type="compositionally biased region" description="Basic and acidic residues" evidence="1">
    <location>
        <begin position="220"/>
        <end position="230"/>
    </location>
</feature>
<protein>
    <submittedName>
        <fullName evidence="2">Uncharacterized protein</fullName>
    </submittedName>
</protein>
<feature type="compositionally biased region" description="Acidic residues" evidence="1">
    <location>
        <begin position="209"/>
        <end position="219"/>
    </location>
</feature>
<organism evidence="2 3">
    <name type="scientific">Exidia glandulosa HHB12029</name>
    <dbReference type="NCBI Taxonomy" id="1314781"/>
    <lineage>
        <taxon>Eukaryota</taxon>
        <taxon>Fungi</taxon>
        <taxon>Dikarya</taxon>
        <taxon>Basidiomycota</taxon>
        <taxon>Agaricomycotina</taxon>
        <taxon>Agaricomycetes</taxon>
        <taxon>Auriculariales</taxon>
        <taxon>Exidiaceae</taxon>
        <taxon>Exidia</taxon>
    </lineage>
</organism>
<evidence type="ECO:0000313" key="2">
    <source>
        <dbReference type="EMBL" id="KZV84035.1"/>
    </source>
</evidence>
<dbReference type="EMBL" id="KV426243">
    <property type="protein sequence ID" value="KZV84035.1"/>
    <property type="molecule type" value="Genomic_DNA"/>
</dbReference>
<evidence type="ECO:0000313" key="3">
    <source>
        <dbReference type="Proteomes" id="UP000077266"/>
    </source>
</evidence>
<feature type="region of interest" description="Disordered" evidence="1">
    <location>
        <begin position="1"/>
        <end position="30"/>
    </location>
</feature>
<proteinExistence type="predicted"/>
<accession>A0A165D921</accession>
<sequence>MPRAPRSYIDERARGNPPERTYRNPGTAEARRNLHMYHGACMQRFRAAQFRARPNPPWHALRPSDRAIVNRLNGQRVPDDELPPEDDGDPVAHPAPPPPESSGSGWGQSASGSGWGQEDIGWGSWGGWTETRVTWEAPVDERVSPTSPPPVADNVASVPTATATPGDAVTAPADNVAGDAAPAPTATAPVSTTAAQSPQAEAAAAEAAAAEDELADDEPAERPPSPERPPRTTRIPGPTQRYETLYEFRDRLKAEYIEAQTKCAKKNKACRVHFPCRRCYALRGSRWYLAGETYIDEYVDDEDTDGGSVNGMTPPPDARCDAELRDQDNNSWYRRQEEEVGERFPMW</sequence>
<feature type="compositionally biased region" description="Acidic residues" evidence="1">
    <location>
        <begin position="80"/>
        <end position="89"/>
    </location>
</feature>
<feature type="compositionally biased region" description="Low complexity" evidence="1">
    <location>
        <begin position="101"/>
        <end position="112"/>
    </location>
</feature>
<keyword evidence="3" id="KW-1185">Reference proteome</keyword>
<dbReference type="InParanoid" id="A0A165D921"/>
<gene>
    <name evidence="2" type="ORF">EXIGLDRAFT_700858</name>
</gene>
<feature type="compositionally biased region" description="Low complexity" evidence="1">
    <location>
        <begin position="180"/>
        <end position="208"/>
    </location>
</feature>